<feature type="compositionally biased region" description="Basic residues" evidence="1">
    <location>
        <begin position="329"/>
        <end position="341"/>
    </location>
</feature>
<proteinExistence type="predicted"/>
<evidence type="ECO:0000313" key="3">
    <source>
        <dbReference type="Proteomes" id="UP000001996"/>
    </source>
</evidence>
<dbReference type="PANTHER" id="PTHR21521:SF0">
    <property type="entry name" value="AMUN, ISOFORM A"/>
    <property type="match status" value="1"/>
</dbReference>
<evidence type="ECO:0000313" key="2">
    <source>
        <dbReference type="EMBL" id="EDK45843.1"/>
    </source>
</evidence>
<dbReference type="AlphaFoldDB" id="A5E335"/>
<dbReference type="Proteomes" id="UP000001996">
    <property type="component" value="Unassembled WGS sequence"/>
</dbReference>
<evidence type="ECO:0000256" key="1">
    <source>
        <dbReference type="SAM" id="MobiDB-lite"/>
    </source>
</evidence>
<dbReference type="GO" id="GO:0003824">
    <property type="term" value="F:catalytic activity"/>
    <property type="evidence" value="ECO:0007669"/>
    <property type="project" value="InterPro"/>
</dbReference>
<dbReference type="HOGENOM" id="CLU_070142_0_0_1"/>
<dbReference type="STRING" id="379508.A5E335"/>
<dbReference type="eggNOG" id="ENOG502QR55">
    <property type="taxonomic scope" value="Eukaryota"/>
</dbReference>
<dbReference type="OrthoDB" id="8249012at2759"/>
<reference evidence="2 3" key="1">
    <citation type="journal article" date="2009" name="Nature">
        <title>Evolution of pathogenicity and sexual reproduction in eight Candida genomes.</title>
        <authorList>
            <person name="Butler G."/>
            <person name="Rasmussen M.D."/>
            <person name="Lin M.F."/>
            <person name="Santos M.A."/>
            <person name="Sakthikumar S."/>
            <person name="Munro C.A."/>
            <person name="Rheinbay E."/>
            <person name="Grabherr M."/>
            <person name="Forche A."/>
            <person name="Reedy J.L."/>
            <person name="Agrafioti I."/>
            <person name="Arnaud M.B."/>
            <person name="Bates S."/>
            <person name="Brown A.J."/>
            <person name="Brunke S."/>
            <person name="Costanzo M.C."/>
            <person name="Fitzpatrick D.A."/>
            <person name="de Groot P.W."/>
            <person name="Harris D."/>
            <person name="Hoyer L.L."/>
            <person name="Hube B."/>
            <person name="Klis F.M."/>
            <person name="Kodira C."/>
            <person name="Lennard N."/>
            <person name="Logue M.E."/>
            <person name="Martin R."/>
            <person name="Neiman A.M."/>
            <person name="Nikolaou E."/>
            <person name="Quail M.A."/>
            <person name="Quinn J."/>
            <person name="Santos M.C."/>
            <person name="Schmitzberger F.F."/>
            <person name="Sherlock G."/>
            <person name="Shah P."/>
            <person name="Silverstein K.A."/>
            <person name="Skrzypek M.S."/>
            <person name="Soll D."/>
            <person name="Staggs R."/>
            <person name="Stansfield I."/>
            <person name="Stumpf M.P."/>
            <person name="Sudbery P.E."/>
            <person name="Srikantha T."/>
            <person name="Zeng Q."/>
            <person name="Berman J."/>
            <person name="Berriman M."/>
            <person name="Heitman J."/>
            <person name="Gow N.A."/>
            <person name="Lorenz M.C."/>
            <person name="Birren B.W."/>
            <person name="Kellis M."/>
            <person name="Cuomo C.A."/>
        </authorList>
    </citation>
    <scope>NUCLEOTIDE SEQUENCE [LARGE SCALE GENOMIC DNA]</scope>
    <source>
        <strain evidence="3">ATCC 11503 / BCRC 21390 / CBS 2605 / JCM 1781 / NBRC 1676 / NRRL YB-4239</strain>
    </source>
</reference>
<dbReference type="InParanoid" id="A5E335"/>
<dbReference type="SUPFAM" id="SSF48150">
    <property type="entry name" value="DNA-glycosylase"/>
    <property type="match status" value="1"/>
</dbReference>
<gene>
    <name evidence="2" type="ORF">LELG_04022</name>
</gene>
<dbReference type="OMA" id="ICRANDK"/>
<dbReference type="KEGG" id="lel:PVL30_004843"/>
<accession>A5E335</accession>
<name>A5E335_LODEL</name>
<dbReference type="VEuPathDB" id="FungiDB:LELG_04022"/>
<feature type="region of interest" description="Disordered" evidence="1">
    <location>
        <begin position="266"/>
        <end position="341"/>
    </location>
</feature>
<dbReference type="InterPro" id="IPR011257">
    <property type="entry name" value="DNA_glycosylase"/>
</dbReference>
<organism evidence="2 3">
    <name type="scientific">Lodderomyces elongisporus (strain ATCC 11503 / CBS 2605 / JCM 1781 / NBRC 1676 / NRRL YB-4239)</name>
    <name type="common">Yeast</name>
    <name type="synonym">Saccharomyces elongisporus</name>
    <dbReference type="NCBI Taxonomy" id="379508"/>
    <lineage>
        <taxon>Eukaryota</taxon>
        <taxon>Fungi</taxon>
        <taxon>Dikarya</taxon>
        <taxon>Ascomycota</taxon>
        <taxon>Saccharomycotina</taxon>
        <taxon>Pichiomycetes</taxon>
        <taxon>Debaryomycetaceae</taxon>
        <taxon>Candida/Lodderomyces clade</taxon>
        <taxon>Lodderomyces</taxon>
    </lineage>
</organism>
<dbReference type="PANTHER" id="PTHR21521">
    <property type="entry name" value="AMUN, ISOFORM A"/>
    <property type="match status" value="1"/>
</dbReference>
<sequence length="341" mass="39778">MSLQYICRANDKLYKLIIKELSEQIPKRYDDGTKTFAELDDWKNEELPRLLKKRFTSSHDKLTYITKAELVNLMDWKLAKGTFRPSLPKLIKSNSEETVKEVTQRGFQNILSYLKELPKHFWIEATEDELQNYSKVIRSTFKILCELKGVGPATASLLLSCLCSIFPRLAPPYFSDESFMYYVFDEANADHTKKIKYSVKEYADELLPVYYDLLKEANSELSPAVLEKGAWALKTYDLHQDDALVNVENPFEGDVKSESWRKFEKPKKSVKTHVEDEKHLSMKTEPKKATKRKLSEKEDVMHEKKDDKKRTKKESLKKEEAKKDEGKKKDAKKKGTKKLRS</sequence>
<dbReference type="GeneID" id="5231850"/>
<feature type="compositionally biased region" description="Basic and acidic residues" evidence="1">
    <location>
        <begin position="266"/>
        <end position="328"/>
    </location>
</feature>
<dbReference type="GO" id="GO:0006281">
    <property type="term" value="P:DNA repair"/>
    <property type="evidence" value="ECO:0007669"/>
    <property type="project" value="InterPro"/>
</dbReference>
<dbReference type="EMBL" id="CH981528">
    <property type="protein sequence ID" value="EDK45843.1"/>
    <property type="molecule type" value="Genomic_DNA"/>
</dbReference>
<keyword evidence="3" id="KW-1185">Reference proteome</keyword>
<protein>
    <submittedName>
        <fullName evidence="2">Uncharacterized protein</fullName>
    </submittedName>
</protein>